<feature type="transmembrane region" description="Helical" evidence="1">
    <location>
        <begin position="57"/>
        <end position="74"/>
    </location>
</feature>
<dbReference type="RefSeq" id="WP_378572289.1">
    <property type="nucleotide sequence ID" value="NZ_JBHSFQ010000005.1"/>
</dbReference>
<keyword evidence="1" id="KW-1133">Transmembrane helix</keyword>
<organism evidence="2 3">
    <name type="scientific">Nocardiopsis mangrovi</name>
    <dbReference type="NCBI Taxonomy" id="1179818"/>
    <lineage>
        <taxon>Bacteria</taxon>
        <taxon>Bacillati</taxon>
        <taxon>Actinomycetota</taxon>
        <taxon>Actinomycetes</taxon>
        <taxon>Streptosporangiales</taxon>
        <taxon>Nocardiopsidaceae</taxon>
        <taxon>Nocardiopsis</taxon>
    </lineage>
</organism>
<keyword evidence="1" id="KW-0812">Transmembrane</keyword>
<accession>A0ABV9DRY6</accession>
<evidence type="ECO:0000313" key="3">
    <source>
        <dbReference type="Proteomes" id="UP001595923"/>
    </source>
</evidence>
<dbReference type="EMBL" id="JBHSFQ010000005">
    <property type="protein sequence ID" value="MFC4561670.1"/>
    <property type="molecule type" value="Genomic_DNA"/>
</dbReference>
<feature type="transmembrane region" description="Helical" evidence="1">
    <location>
        <begin position="86"/>
        <end position="104"/>
    </location>
</feature>
<protein>
    <submittedName>
        <fullName evidence="2">Uncharacterized protein</fullName>
    </submittedName>
</protein>
<keyword evidence="1" id="KW-0472">Membrane</keyword>
<evidence type="ECO:0000256" key="1">
    <source>
        <dbReference type="SAM" id="Phobius"/>
    </source>
</evidence>
<proteinExistence type="predicted"/>
<sequence>MTNTPDPIYRAAPEASKHRLFPFAEEISRELGPRDDDRDAQLAAARRSVAHRRNRRATVAAAAVAVAAGAVPAWEAAADGSWLAPWLPAALLAAALITTGLLGVRTRRLGNAVRAADATIGIPLPPKHIDAAMDGIVTLLVVIDRVPELPGPVRTRLYSVIGGAQYDYLVKLIAGARRVREAWATGDEQRWLAQSARFVDLCEEIDAFGDRVAATLRDLPD</sequence>
<dbReference type="Proteomes" id="UP001595923">
    <property type="component" value="Unassembled WGS sequence"/>
</dbReference>
<keyword evidence="3" id="KW-1185">Reference proteome</keyword>
<reference evidence="3" key="1">
    <citation type="journal article" date="2019" name="Int. J. Syst. Evol. Microbiol.">
        <title>The Global Catalogue of Microorganisms (GCM) 10K type strain sequencing project: providing services to taxonomists for standard genome sequencing and annotation.</title>
        <authorList>
            <consortium name="The Broad Institute Genomics Platform"/>
            <consortium name="The Broad Institute Genome Sequencing Center for Infectious Disease"/>
            <person name="Wu L."/>
            <person name="Ma J."/>
        </authorList>
    </citation>
    <scope>NUCLEOTIDE SEQUENCE [LARGE SCALE GENOMIC DNA]</scope>
    <source>
        <strain evidence="3">XZYJ18</strain>
    </source>
</reference>
<evidence type="ECO:0000313" key="2">
    <source>
        <dbReference type="EMBL" id="MFC4561670.1"/>
    </source>
</evidence>
<gene>
    <name evidence="2" type="ORF">ACFO4E_07360</name>
</gene>
<comment type="caution">
    <text evidence="2">The sequence shown here is derived from an EMBL/GenBank/DDBJ whole genome shotgun (WGS) entry which is preliminary data.</text>
</comment>
<name>A0ABV9DRY6_9ACTN</name>